<protein>
    <submittedName>
        <fullName evidence="2">Nicotinamide-nucleotide amidohydrolase family protein</fullName>
    </submittedName>
</protein>
<dbReference type="InterPro" id="IPR008136">
    <property type="entry name" value="CinA_C"/>
</dbReference>
<dbReference type="GO" id="GO:0016787">
    <property type="term" value="F:hydrolase activity"/>
    <property type="evidence" value="ECO:0007669"/>
    <property type="project" value="UniProtKB-KW"/>
</dbReference>
<proteinExistence type="predicted"/>
<accession>A0A6L6YHJ2</accession>
<sequence length="164" mass="17299">MTANIESLVKTLSDRISGTGEVIVTAESLTGGMISAALTSVSGSSAWFERGFVTYTNEAKHQMLDVPQGILDRFTAVSAETVTHMLIGALKHSGASVAVAVSGIAGPTGALPGKPVGTVFIGWMRRDEIAEVVRCQFDGDRAAVREQTVEKALNGLLGYFDERP</sequence>
<evidence type="ECO:0000313" key="3">
    <source>
        <dbReference type="Proteomes" id="UP000472580"/>
    </source>
</evidence>
<dbReference type="AlphaFoldDB" id="A0A6L6YHJ2"/>
<keyword evidence="2" id="KW-0378">Hydrolase</keyword>
<dbReference type="RefSeq" id="WP_160334580.1">
    <property type="nucleotide sequence ID" value="NZ_CALPCR010000008.1"/>
</dbReference>
<name>A0A6L6YHJ2_9BURK</name>
<evidence type="ECO:0000313" key="2">
    <source>
        <dbReference type="EMBL" id="MVX56148.1"/>
    </source>
</evidence>
<reference evidence="2 3" key="1">
    <citation type="submission" date="2019-12" db="EMBL/GenBank/DDBJ databases">
        <title>Microbes associate with the intestines of laboratory mice.</title>
        <authorList>
            <person name="Navarre W."/>
            <person name="Wong E."/>
        </authorList>
    </citation>
    <scope>NUCLEOTIDE SEQUENCE [LARGE SCALE GENOMIC DNA]</scope>
    <source>
        <strain evidence="2 3">NM82_D38</strain>
    </source>
</reference>
<organism evidence="2 3">
    <name type="scientific">Parasutterella muris</name>
    <dbReference type="NCBI Taxonomy" id="2565572"/>
    <lineage>
        <taxon>Bacteria</taxon>
        <taxon>Pseudomonadati</taxon>
        <taxon>Pseudomonadota</taxon>
        <taxon>Betaproteobacteria</taxon>
        <taxon>Burkholderiales</taxon>
        <taxon>Sutterellaceae</taxon>
        <taxon>Parasutterella</taxon>
    </lineage>
</organism>
<dbReference type="OrthoDB" id="9801454at2"/>
<dbReference type="Pfam" id="PF02464">
    <property type="entry name" value="CinA"/>
    <property type="match status" value="1"/>
</dbReference>
<dbReference type="SUPFAM" id="SSF142433">
    <property type="entry name" value="CinA-like"/>
    <property type="match status" value="1"/>
</dbReference>
<evidence type="ECO:0000259" key="1">
    <source>
        <dbReference type="Pfam" id="PF02464"/>
    </source>
</evidence>
<comment type="caution">
    <text evidence="2">The sequence shown here is derived from an EMBL/GenBank/DDBJ whole genome shotgun (WGS) entry which is preliminary data.</text>
</comment>
<dbReference type="Proteomes" id="UP000472580">
    <property type="component" value="Unassembled WGS sequence"/>
</dbReference>
<gene>
    <name evidence="2" type="ORF">E5987_02865</name>
</gene>
<feature type="domain" description="CinA C-terminal" evidence="1">
    <location>
        <begin position="6"/>
        <end position="157"/>
    </location>
</feature>
<dbReference type="NCBIfam" id="TIGR00199">
    <property type="entry name" value="PncC_domain"/>
    <property type="match status" value="1"/>
</dbReference>
<keyword evidence="3" id="KW-1185">Reference proteome</keyword>
<dbReference type="Gene3D" id="3.90.950.20">
    <property type="entry name" value="CinA-like"/>
    <property type="match status" value="1"/>
</dbReference>
<dbReference type="InterPro" id="IPR036653">
    <property type="entry name" value="CinA-like_C"/>
</dbReference>
<dbReference type="EMBL" id="WSRP01000006">
    <property type="protein sequence ID" value="MVX56148.1"/>
    <property type="molecule type" value="Genomic_DNA"/>
</dbReference>